<dbReference type="RefSeq" id="WP_218233172.1">
    <property type="nucleotide sequence ID" value="NZ_CABVHJ010000020.1"/>
</dbReference>
<dbReference type="SUPFAM" id="SSF53955">
    <property type="entry name" value="Lysozyme-like"/>
    <property type="match status" value="1"/>
</dbReference>
<dbReference type="InterPro" id="IPR023346">
    <property type="entry name" value="Lysozyme-like_dom_sf"/>
</dbReference>
<dbReference type="EMBL" id="CABVHJ010000020">
    <property type="protein sequence ID" value="VVN32269.1"/>
    <property type="molecule type" value="Genomic_DNA"/>
</dbReference>
<dbReference type="Gene3D" id="1.10.530.10">
    <property type="match status" value="1"/>
</dbReference>
<proteinExistence type="predicted"/>
<sequence length="201" mass="21805" precursor="true">MAEVISKSGRKMSPVATREVTAVKDTTPKTVALDAKKQIRRAENEEYLKDPNVKAFLAAIAKAEGGDYHAKYGYGWAKGFQTGKWTFTDESTHPGAGFGGSTTASGLYQITIATWREYGGKMGLTDFTPHTQDLIAVDMLRTLGVIDKIKAGDIPGAMPKAATRWAALPEGPGKKNHYPPQHYVEYPEFLSSYKSAGGTTK</sequence>
<dbReference type="Proteomes" id="UP000327167">
    <property type="component" value="Unassembled WGS sequence"/>
</dbReference>
<protein>
    <recommendedName>
        <fullName evidence="3">Paar repeat-containing protein</fullName>
    </recommendedName>
</protein>
<organism evidence="1 2">
    <name type="scientific">Pseudomonas fluorescens</name>
    <dbReference type="NCBI Taxonomy" id="294"/>
    <lineage>
        <taxon>Bacteria</taxon>
        <taxon>Pseudomonadati</taxon>
        <taxon>Pseudomonadota</taxon>
        <taxon>Gammaproteobacteria</taxon>
        <taxon>Pseudomonadales</taxon>
        <taxon>Pseudomonadaceae</taxon>
        <taxon>Pseudomonas</taxon>
    </lineage>
</organism>
<evidence type="ECO:0000313" key="2">
    <source>
        <dbReference type="Proteomes" id="UP000327167"/>
    </source>
</evidence>
<gene>
    <name evidence="1" type="ORF">PS655_04937</name>
</gene>
<reference evidence="1 2" key="1">
    <citation type="submission" date="2019-09" db="EMBL/GenBank/DDBJ databases">
        <authorList>
            <person name="Chandra G."/>
            <person name="Truman W A."/>
        </authorList>
    </citation>
    <scope>NUCLEOTIDE SEQUENCE [LARGE SCALE GENOMIC DNA]</scope>
    <source>
        <strain evidence="1">PS655</strain>
    </source>
</reference>
<evidence type="ECO:0008006" key="3">
    <source>
        <dbReference type="Google" id="ProtNLM"/>
    </source>
</evidence>
<dbReference type="AlphaFoldDB" id="A0A5E6WTY4"/>
<evidence type="ECO:0000313" key="1">
    <source>
        <dbReference type="EMBL" id="VVN32269.1"/>
    </source>
</evidence>
<name>A0A5E6WTY4_PSEFL</name>
<accession>A0A5E6WTY4</accession>